<dbReference type="AlphaFoldDB" id="A0A4S2MSM4"/>
<dbReference type="Proteomes" id="UP000298138">
    <property type="component" value="Unassembled WGS sequence"/>
</dbReference>
<sequence>MLYYRYILRFPLGGERNPANKSQLLTPTPIFCGTAVQDFLKSAVNVQVLDATWLVDTVVVVDTRLIDAQLTRVAHQTNLCLRPDNVGPVCRDCIYTPSDKMTIAFALFANFLILMSMFCLFGGIRPFLCGFDAAAFMCGNVEIESTTPMCIYVG</sequence>
<reference evidence="2 3" key="1">
    <citation type="submission" date="2019-04" db="EMBL/GenBank/DDBJ databases">
        <title>Comparative genomics and transcriptomics to analyze fruiting body development in filamentous ascomycetes.</title>
        <authorList>
            <consortium name="DOE Joint Genome Institute"/>
            <person name="Lutkenhaus R."/>
            <person name="Traeger S."/>
            <person name="Breuer J."/>
            <person name="Kuo A."/>
            <person name="Lipzen A."/>
            <person name="Pangilinan J."/>
            <person name="Dilworth D."/>
            <person name="Sandor L."/>
            <person name="Poggeler S."/>
            <person name="Barry K."/>
            <person name="Grigoriev I.V."/>
            <person name="Nowrousian M."/>
        </authorList>
    </citation>
    <scope>NUCLEOTIDE SEQUENCE [LARGE SCALE GENOMIC DNA]</scope>
    <source>
        <strain evidence="2 3">CBS 389.68</strain>
    </source>
</reference>
<proteinExistence type="predicted"/>
<keyword evidence="3" id="KW-1185">Reference proteome</keyword>
<keyword evidence="1" id="KW-1133">Transmembrane helix</keyword>
<evidence type="ECO:0000256" key="1">
    <source>
        <dbReference type="SAM" id="Phobius"/>
    </source>
</evidence>
<feature type="transmembrane region" description="Helical" evidence="1">
    <location>
        <begin position="101"/>
        <end position="124"/>
    </location>
</feature>
<name>A0A4S2MSM4_9PEZI</name>
<evidence type="ECO:0000313" key="3">
    <source>
        <dbReference type="Proteomes" id="UP000298138"/>
    </source>
</evidence>
<organism evidence="2 3">
    <name type="scientific">Ascodesmis nigricans</name>
    <dbReference type="NCBI Taxonomy" id="341454"/>
    <lineage>
        <taxon>Eukaryota</taxon>
        <taxon>Fungi</taxon>
        <taxon>Dikarya</taxon>
        <taxon>Ascomycota</taxon>
        <taxon>Pezizomycotina</taxon>
        <taxon>Pezizomycetes</taxon>
        <taxon>Pezizales</taxon>
        <taxon>Ascodesmidaceae</taxon>
        <taxon>Ascodesmis</taxon>
    </lineage>
</organism>
<accession>A0A4S2MSM4</accession>
<protein>
    <submittedName>
        <fullName evidence="2">Uncharacterized protein</fullName>
    </submittedName>
</protein>
<gene>
    <name evidence="2" type="ORF">EX30DRAFT_121547</name>
</gene>
<keyword evidence="1" id="KW-0812">Transmembrane</keyword>
<keyword evidence="1" id="KW-0472">Membrane</keyword>
<dbReference type="EMBL" id="ML220135">
    <property type="protein sequence ID" value="TGZ79027.1"/>
    <property type="molecule type" value="Genomic_DNA"/>
</dbReference>
<dbReference type="InParanoid" id="A0A4S2MSM4"/>
<evidence type="ECO:0000313" key="2">
    <source>
        <dbReference type="EMBL" id="TGZ79027.1"/>
    </source>
</evidence>